<dbReference type="PANTHER" id="PTHR45835">
    <property type="entry name" value="YALI0A06105P"/>
    <property type="match status" value="1"/>
</dbReference>
<organism evidence="5 6">
    <name type="scientific">Mugilogobius chulae</name>
    <name type="common">yellowstripe goby</name>
    <dbReference type="NCBI Taxonomy" id="88201"/>
    <lineage>
        <taxon>Eukaryota</taxon>
        <taxon>Metazoa</taxon>
        <taxon>Chordata</taxon>
        <taxon>Craniata</taxon>
        <taxon>Vertebrata</taxon>
        <taxon>Euteleostomi</taxon>
        <taxon>Actinopterygii</taxon>
        <taxon>Neopterygii</taxon>
        <taxon>Teleostei</taxon>
        <taxon>Neoteleostei</taxon>
        <taxon>Acanthomorphata</taxon>
        <taxon>Gobiaria</taxon>
        <taxon>Gobiiformes</taxon>
        <taxon>Gobioidei</taxon>
        <taxon>Gobiidae</taxon>
        <taxon>Gobionellinae</taxon>
        <taxon>Mugilogobius</taxon>
    </lineage>
</organism>
<dbReference type="GO" id="GO:0005634">
    <property type="term" value="C:nucleus"/>
    <property type="evidence" value="ECO:0007669"/>
    <property type="project" value="UniProtKB-SubCell"/>
</dbReference>
<dbReference type="InterPro" id="IPR056924">
    <property type="entry name" value="SH3_Tf2-1"/>
</dbReference>
<feature type="region of interest" description="Disordered" evidence="2">
    <location>
        <begin position="378"/>
        <end position="458"/>
    </location>
</feature>
<dbReference type="PROSITE" id="PS50994">
    <property type="entry name" value="INTEGRASE"/>
    <property type="match status" value="1"/>
</dbReference>
<evidence type="ECO:0000256" key="1">
    <source>
        <dbReference type="ARBA" id="ARBA00004123"/>
    </source>
</evidence>
<feature type="compositionally biased region" description="Acidic residues" evidence="2">
    <location>
        <begin position="433"/>
        <end position="455"/>
    </location>
</feature>
<dbReference type="InterPro" id="IPR023780">
    <property type="entry name" value="Chromo_domain"/>
</dbReference>
<dbReference type="PROSITE" id="PS50013">
    <property type="entry name" value="CHROMO_2"/>
    <property type="match status" value="1"/>
</dbReference>
<dbReference type="PANTHER" id="PTHR45835:SF99">
    <property type="entry name" value="CHROMO DOMAIN-CONTAINING PROTEIN-RELATED"/>
    <property type="match status" value="1"/>
</dbReference>
<proteinExistence type="predicted"/>
<evidence type="ECO:0000259" key="3">
    <source>
        <dbReference type="PROSITE" id="PS50013"/>
    </source>
</evidence>
<sequence>MTSDTREFVSACSVCARNKSSHRAPSGLLRPLPVPHRPWSHIAVDFVTGLPPSEGHCLRQGPTVHFPGLEAFCRAIGATVSLSSGYHPQTNGQTERANQDLEAAIRCVAADHPASWSTHLPWIEYSHNTLVSSATGMSPFMASNGYQPPLFPTQERAVAVPSIQVHLRRLVGFGTRSEQHYVVLLSATRSWQTAIEFQPLITSQDSGSGCPHETFPYNVSHENSPRYIGPFEVDRVLNPAVVRLKLPSSLNVHPSFHVSLLKPVSDSVLSPPAVPPPPPLLVDDHPAFTVRRLLDVRRRGRGWQYLVDWEGYGPEERSWVSRSLILDPDLLRDFYARFPLKPEHVSGRGRGQLLAAGRDTHTPVLHLLISFSISACPSVEPEDGEDGPSSSTSRLETRGRRGTEVEVPVELSEDSEDGEGPSSAKCPNVKPDGEEEVGESEEVGEAEEVGEEVGGEEWGGRDLPLFLFVQQIHLEASS</sequence>
<evidence type="ECO:0000313" key="5">
    <source>
        <dbReference type="EMBL" id="KAK7933592.1"/>
    </source>
</evidence>
<dbReference type="SUPFAM" id="SSF54160">
    <property type="entry name" value="Chromo domain-like"/>
    <property type="match status" value="1"/>
</dbReference>
<dbReference type="SUPFAM" id="SSF53098">
    <property type="entry name" value="Ribonuclease H-like"/>
    <property type="match status" value="1"/>
</dbReference>
<dbReference type="Gene3D" id="3.30.420.10">
    <property type="entry name" value="Ribonuclease H-like superfamily/Ribonuclease H"/>
    <property type="match status" value="1"/>
</dbReference>
<name>A0AAW0PNT0_9GOBI</name>
<dbReference type="InterPro" id="IPR000953">
    <property type="entry name" value="Chromo/chromo_shadow_dom"/>
</dbReference>
<feature type="domain" description="Chromo" evidence="3">
    <location>
        <begin position="288"/>
        <end position="346"/>
    </location>
</feature>
<dbReference type="GO" id="GO:0015074">
    <property type="term" value="P:DNA integration"/>
    <property type="evidence" value="ECO:0007669"/>
    <property type="project" value="InterPro"/>
</dbReference>
<evidence type="ECO:0000256" key="2">
    <source>
        <dbReference type="SAM" id="MobiDB-lite"/>
    </source>
</evidence>
<dbReference type="Gene3D" id="2.40.50.40">
    <property type="match status" value="1"/>
</dbReference>
<protein>
    <submittedName>
        <fullName evidence="5">Uncharacterized protein</fullName>
    </submittedName>
</protein>
<dbReference type="Proteomes" id="UP001460270">
    <property type="component" value="Unassembled WGS sequence"/>
</dbReference>
<dbReference type="AlphaFoldDB" id="A0AAW0PNT0"/>
<dbReference type="InterPro" id="IPR001584">
    <property type="entry name" value="Integrase_cat-core"/>
</dbReference>
<dbReference type="SMART" id="SM00298">
    <property type="entry name" value="CHROMO"/>
    <property type="match status" value="1"/>
</dbReference>
<feature type="compositionally biased region" description="Basic and acidic residues" evidence="2">
    <location>
        <begin position="395"/>
        <end position="404"/>
    </location>
</feature>
<evidence type="ECO:0000259" key="4">
    <source>
        <dbReference type="PROSITE" id="PS50994"/>
    </source>
</evidence>
<accession>A0AAW0PNT0</accession>
<dbReference type="Pfam" id="PF00385">
    <property type="entry name" value="Chromo"/>
    <property type="match status" value="1"/>
</dbReference>
<evidence type="ECO:0000313" key="6">
    <source>
        <dbReference type="Proteomes" id="UP001460270"/>
    </source>
</evidence>
<dbReference type="Pfam" id="PF24626">
    <property type="entry name" value="SH3_Tf2-1"/>
    <property type="match status" value="1"/>
</dbReference>
<dbReference type="GO" id="GO:0003676">
    <property type="term" value="F:nucleic acid binding"/>
    <property type="evidence" value="ECO:0007669"/>
    <property type="project" value="InterPro"/>
</dbReference>
<reference evidence="6" key="1">
    <citation type="submission" date="2024-04" db="EMBL/GenBank/DDBJ databases">
        <title>Salinicola lusitanus LLJ914,a marine bacterium isolated from the Okinawa Trough.</title>
        <authorList>
            <person name="Li J."/>
        </authorList>
    </citation>
    <scope>NUCLEOTIDE SEQUENCE [LARGE SCALE GENOMIC DNA]</scope>
</reference>
<feature type="domain" description="Integrase catalytic" evidence="4">
    <location>
        <begin position="60"/>
        <end position="147"/>
    </location>
</feature>
<dbReference type="EMBL" id="JBBPFD010000003">
    <property type="protein sequence ID" value="KAK7933592.1"/>
    <property type="molecule type" value="Genomic_DNA"/>
</dbReference>
<comment type="caution">
    <text evidence="5">The sequence shown here is derived from an EMBL/GenBank/DDBJ whole genome shotgun (WGS) entry which is preliminary data.</text>
</comment>
<keyword evidence="6" id="KW-1185">Reference proteome</keyword>
<gene>
    <name evidence="5" type="ORF">WMY93_004488</name>
</gene>
<dbReference type="InterPro" id="IPR036397">
    <property type="entry name" value="RNaseH_sf"/>
</dbReference>
<dbReference type="InterPro" id="IPR016197">
    <property type="entry name" value="Chromo-like_dom_sf"/>
</dbReference>
<dbReference type="InterPro" id="IPR012337">
    <property type="entry name" value="RNaseH-like_sf"/>
</dbReference>
<comment type="subcellular location">
    <subcellularLocation>
        <location evidence="1">Nucleus</location>
    </subcellularLocation>
</comment>